<feature type="compositionally biased region" description="Basic and acidic residues" evidence="1">
    <location>
        <begin position="126"/>
        <end position="139"/>
    </location>
</feature>
<organism evidence="2 3">
    <name type="scientific">Malassezia vespertilionis</name>
    <dbReference type="NCBI Taxonomy" id="2020962"/>
    <lineage>
        <taxon>Eukaryota</taxon>
        <taxon>Fungi</taxon>
        <taxon>Dikarya</taxon>
        <taxon>Basidiomycota</taxon>
        <taxon>Ustilaginomycotina</taxon>
        <taxon>Malasseziomycetes</taxon>
        <taxon>Malasseziales</taxon>
        <taxon>Malasseziaceae</taxon>
        <taxon>Malassezia</taxon>
    </lineage>
</organism>
<dbReference type="AlphaFoldDB" id="A0A2N1J8Q6"/>
<reference evidence="2 3" key="1">
    <citation type="submission" date="2017-10" db="EMBL/GenBank/DDBJ databases">
        <title>A novel species of cold-tolerant Malassezia isolated from bats.</title>
        <authorList>
            <person name="Lorch J.M."/>
            <person name="Palmer J.M."/>
            <person name="Vanderwolf K.J."/>
            <person name="Schmidt K.Z."/>
            <person name="Verant M.L."/>
            <person name="Weller T.J."/>
            <person name="Blehert D.S."/>
        </authorList>
    </citation>
    <scope>NUCLEOTIDE SEQUENCE [LARGE SCALE GENOMIC DNA]</scope>
    <source>
        <strain evidence="2 3">NWHC:44797-103</strain>
    </source>
</reference>
<feature type="compositionally biased region" description="Polar residues" evidence="1">
    <location>
        <begin position="189"/>
        <end position="199"/>
    </location>
</feature>
<protein>
    <submittedName>
        <fullName evidence="2">Uncharacterized protein</fullName>
    </submittedName>
</protein>
<evidence type="ECO:0000256" key="1">
    <source>
        <dbReference type="SAM" id="MobiDB-lite"/>
    </source>
</evidence>
<name>A0A2N1J8Q6_9BASI</name>
<evidence type="ECO:0000313" key="3">
    <source>
        <dbReference type="Proteomes" id="UP000232875"/>
    </source>
</evidence>
<dbReference type="Proteomes" id="UP000232875">
    <property type="component" value="Unassembled WGS sequence"/>
</dbReference>
<feature type="compositionally biased region" description="Polar residues" evidence="1">
    <location>
        <begin position="206"/>
        <end position="224"/>
    </location>
</feature>
<dbReference type="EMBL" id="KZ454993">
    <property type="protein sequence ID" value="PKI82943.1"/>
    <property type="molecule type" value="Genomic_DNA"/>
</dbReference>
<proteinExistence type="predicted"/>
<gene>
    <name evidence="2" type="ORF">MVES_003279</name>
</gene>
<keyword evidence="3" id="KW-1185">Reference proteome</keyword>
<sequence>MLRLDALRTLLAALVGSDDAHSLGAHTALLTVYQSADLFAYASALGDAPSSALPAASQHGEARARALAAVSIAAWREHAWRNAAPLSGSTRFTQKGSVTASPEQRSAHRRMGSNPRREQLSASARGRRDSSLDERERSDDTATLPLCIECEYGRLLVLPLHIASLVPAAYKGRETRTSRAHPSPHGPSRRTSYAGSSDNAAVRTSVAVTRSAVNTDESYDTALSTEDELPSGQDTDKESVVASVGRLERRGQDTILLLTLNAAHSDAHEPWQVLLDQALSFAEICETSTAPHVALSPQG</sequence>
<accession>A0A2N1J8Q6</accession>
<dbReference type="OrthoDB" id="3347370at2759"/>
<feature type="region of interest" description="Disordered" evidence="1">
    <location>
        <begin position="86"/>
        <end position="139"/>
    </location>
</feature>
<evidence type="ECO:0000313" key="2">
    <source>
        <dbReference type="EMBL" id="PKI82943.1"/>
    </source>
</evidence>
<feature type="compositionally biased region" description="Polar residues" evidence="1">
    <location>
        <begin position="87"/>
        <end position="104"/>
    </location>
</feature>
<feature type="region of interest" description="Disordered" evidence="1">
    <location>
        <begin position="172"/>
        <end position="239"/>
    </location>
</feature>